<keyword evidence="8 9" id="KW-0472">Membrane</keyword>
<feature type="transmembrane region" description="Helical" evidence="9">
    <location>
        <begin position="65"/>
        <end position="84"/>
    </location>
</feature>
<dbReference type="OrthoDB" id="8843934at2"/>
<feature type="transmembrane region" description="Helical" evidence="9">
    <location>
        <begin position="40"/>
        <end position="58"/>
    </location>
</feature>
<reference evidence="10 11" key="1">
    <citation type="submission" date="2013-07" db="EMBL/GenBank/DDBJ databases">
        <title>Comparative Genomic and Metabolomic Analysis of Twelve Strains of Pseudoalteromonas luteoviolacea.</title>
        <authorList>
            <person name="Vynne N.G."/>
            <person name="Mansson M."/>
            <person name="Gram L."/>
        </authorList>
    </citation>
    <scope>NUCLEOTIDE SEQUENCE [LARGE SCALE GENOMIC DNA]</scope>
    <source>
        <strain evidence="10 11">H33</strain>
    </source>
</reference>
<proteinExistence type="inferred from homology"/>
<keyword evidence="7 9" id="KW-1133">Transmembrane helix</keyword>
<keyword evidence="5" id="KW-0997">Cell inner membrane</keyword>
<dbReference type="PANTHER" id="PTHR32196">
    <property type="entry name" value="ABC TRANSPORTER PERMEASE PROTEIN YPHD-RELATED-RELATED"/>
    <property type="match status" value="1"/>
</dbReference>
<feature type="transmembrane region" description="Helical" evidence="9">
    <location>
        <begin position="12"/>
        <end position="34"/>
    </location>
</feature>
<evidence type="ECO:0000256" key="4">
    <source>
        <dbReference type="ARBA" id="ARBA00022475"/>
    </source>
</evidence>
<dbReference type="CDD" id="cd06579">
    <property type="entry name" value="TM_PBP1_transp_AraH_like"/>
    <property type="match status" value="1"/>
</dbReference>
<evidence type="ECO:0000256" key="2">
    <source>
        <dbReference type="ARBA" id="ARBA00007942"/>
    </source>
</evidence>
<evidence type="ECO:0000313" key="11">
    <source>
        <dbReference type="Proteomes" id="UP000076503"/>
    </source>
</evidence>
<dbReference type="GO" id="GO:0005886">
    <property type="term" value="C:plasma membrane"/>
    <property type="evidence" value="ECO:0007669"/>
    <property type="project" value="UniProtKB-SubCell"/>
</dbReference>
<evidence type="ECO:0008006" key="12">
    <source>
        <dbReference type="Google" id="ProtNLM"/>
    </source>
</evidence>
<feature type="transmembrane region" description="Helical" evidence="9">
    <location>
        <begin position="113"/>
        <end position="131"/>
    </location>
</feature>
<dbReference type="EMBL" id="AUXZ01000081">
    <property type="protein sequence ID" value="KZN49372.1"/>
    <property type="molecule type" value="Genomic_DNA"/>
</dbReference>
<keyword evidence="6 9" id="KW-0812">Transmembrane</keyword>
<evidence type="ECO:0000256" key="7">
    <source>
        <dbReference type="ARBA" id="ARBA00022989"/>
    </source>
</evidence>
<evidence type="ECO:0000256" key="6">
    <source>
        <dbReference type="ARBA" id="ARBA00022692"/>
    </source>
</evidence>
<comment type="subcellular location">
    <subcellularLocation>
        <location evidence="1">Cell inner membrane</location>
        <topology evidence="1">Multi-pass membrane protein</topology>
    </subcellularLocation>
</comment>
<accession>A0A162AGK3</accession>
<dbReference type="Proteomes" id="UP000076503">
    <property type="component" value="Unassembled WGS sequence"/>
</dbReference>
<sequence>MLSKLNRQTFIYYACTSAMLIFILSLSGSAFFSAANLLNILLQTAPVAVMAIGLSFALSVGYIDLSIGAIVVICGMAAAFLLPLYGLPVAVVFALSLGVCIGAINGYLCERFALPPLIVTLGMLGVLTGFARKISDLQSIPIIHTHFITLFGHGSVLGVPIFLLWLAGLVMIAALIMTQTRFGRHLFAVGVSSSLAHQMGLNVSRVRMIAMSLCGGFCAFAGLLYAARMQSAKYTIGESDLMVAIAAVIIGGCSLLGGKVNIFAVVLGVWLLGCINNALIFSGFSSNEQMMVKGGILIVAVTITTRAQKS</sequence>
<evidence type="ECO:0000256" key="9">
    <source>
        <dbReference type="SAM" id="Phobius"/>
    </source>
</evidence>
<evidence type="ECO:0000313" key="10">
    <source>
        <dbReference type="EMBL" id="KZN49372.1"/>
    </source>
</evidence>
<feature type="transmembrane region" description="Helical" evidence="9">
    <location>
        <begin position="239"/>
        <end position="257"/>
    </location>
</feature>
<gene>
    <name evidence="10" type="ORF">N476_18975</name>
</gene>
<comment type="similarity">
    <text evidence="2">Belongs to the binding-protein-dependent transport system permease family. AraH/RbsC subfamily.</text>
</comment>
<dbReference type="PANTHER" id="PTHR32196:SF21">
    <property type="entry name" value="ABC TRANSPORTER PERMEASE PROTEIN YPHD-RELATED"/>
    <property type="match status" value="1"/>
</dbReference>
<feature type="transmembrane region" description="Helical" evidence="9">
    <location>
        <begin position="263"/>
        <end position="284"/>
    </location>
</feature>
<dbReference type="Pfam" id="PF02653">
    <property type="entry name" value="BPD_transp_2"/>
    <property type="match status" value="1"/>
</dbReference>
<name>A0A162AGK3_9GAMM</name>
<dbReference type="PATRIC" id="fig|1365251.3.peg.3104"/>
<protein>
    <recommendedName>
        <fullName evidence="12">ABC transporter permease</fullName>
    </recommendedName>
</protein>
<organism evidence="10 11">
    <name type="scientific">Pseudoalteromonas luteoviolacea H33</name>
    <dbReference type="NCBI Taxonomy" id="1365251"/>
    <lineage>
        <taxon>Bacteria</taxon>
        <taxon>Pseudomonadati</taxon>
        <taxon>Pseudomonadota</taxon>
        <taxon>Gammaproteobacteria</taxon>
        <taxon>Alteromonadales</taxon>
        <taxon>Pseudoalteromonadaceae</taxon>
        <taxon>Pseudoalteromonas</taxon>
    </lineage>
</organism>
<evidence type="ECO:0000256" key="1">
    <source>
        <dbReference type="ARBA" id="ARBA00004429"/>
    </source>
</evidence>
<dbReference type="GO" id="GO:0022857">
    <property type="term" value="F:transmembrane transporter activity"/>
    <property type="evidence" value="ECO:0007669"/>
    <property type="project" value="InterPro"/>
</dbReference>
<dbReference type="InterPro" id="IPR001851">
    <property type="entry name" value="ABC_transp_permease"/>
</dbReference>
<evidence type="ECO:0000256" key="5">
    <source>
        <dbReference type="ARBA" id="ARBA00022519"/>
    </source>
</evidence>
<feature type="transmembrane region" description="Helical" evidence="9">
    <location>
        <begin position="151"/>
        <end position="175"/>
    </location>
</feature>
<evidence type="ECO:0000256" key="3">
    <source>
        <dbReference type="ARBA" id="ARBA00022448"/>
    </source>
</evidence>
<comment type="caution">
    <text evidence="10">The sequence shown here is derived from an EMBL/GenBank/DDBJ whole genome shotgun (WGS) entry which is preliminary data.</text>
</comment>
<dbReference type="AlphaFoldDB" id="A0A162AGK3"/>
<evidence type="ECO:0000256" key="8">
    <source>
        <dbReference type="ARBA" id="ARBA00023136"/>
    </source>
</evidence>
<keyword evidence="3" id="KW-0813">Transport</keyword>
<feature type="transmembrane region" description="Helical" evidence="9">
    <location>
        <begin position="206"/>
        <end position="227"/>
    </location>
</feature>
<keyword evidence="4" id="KW-1003">Cell membrane</keyword>